<evidence type="ECO:0000259" key="1">
    <source>
        <dbReference type="PROSITE" id="PS50309"/>
    </source>
</evidence>
<dbReference type="Proteomes" id="UP000271889">
    <property type="component" value="Unassembled WGS sequence"/>
</dbReference>
<dbReference type="InterPro" id="IPR036572">
    <property type="entry name" value="Doublecortin_dom_sf"/>
</dbReference>
<dbReference type="AlphaFoldDB" id="A0A3P6TLJ1"/>
<dbReference type="Pfam" id="PF03607">
    <property type="entry name" value="DCX"/>
    <property type="match status" value="1"/>
</dbReference>
<evidence type="ECO:0000313" key="2">
    <source>
        <dbReference type="EMBL" id="VDK84103.1"/>
    </source>
</evidence>
<gene>
    <name evidence="2" type="ORF">CGOC_LOCUS8231</name>
</gene>
<dbReference type="SUPFAM" id="SSF89837">
    <property type="entry name" value="Doublecortin (DC)"/>
    <property type="match status" value="1"/>
</dbReference>
<keyword evidence="3" id="KW-1185">Reference proteome</keyword>
<sequence length="78" mass="8855">MTSSFSEKLDLVHGVKRLYTTNGKLVRQFQDIEDKQDYVAATNHFIPHPYGKSTAPIGHPFRGVSPLKWVSDVYSSFL</sequence>
<dbReference type="OrthoDB" id="1738954at2759"/>
<dbReference type="EMBL" id="UYRV01029887">
    <property type="protein sequence ID" value="VDK84103.1"/>
    <property type="molecule type" value="Genomic_DNA"/>
</dbReference>
<evidence type="ECO:0000313" key="3">
    <source>
        <dbReference type="Proteomes" id="UP000271889"/>
    </source>
</evidence>
<reference evidence="2 3" key="1">
    <citation type="submission" date="2018-11" db="EMBL/GenBank/DDBJ databases">
        <authorList>
            <consortium name="Pathogen Informatics"/>
        </authorList>
    </citation>
    <scope>NUCLEOTIDE SEQUENCE [LARGE SCALE GENOMIC DNA]</scope>
</reference>
<dbReference type="InterPro" id="IPR003533">
    <property type="entry name" value="Doublecortin_dom"/>
</dbReference>
<dbReference type="Gene3D" id="3.10.20.230">
    <property type="entry name" value="Doublecortin domain"/>
    <property type="match status" value="1"/>
</dbReference>
<name>A0A3P6TLJ1_CYLGO</name>
<feature type="domain" description="Doublecortin" evidence="1">
    <location>
        <begin position="1"/>
        <end position="51"/>
    </location>
</feature>
<protein>
    <recommendedName>
        <fullName evidence="1">Doublecortin domain-containing protein</fullName>
    </recommendedName>
</protein>
<dbReference type="PROSITE" id="PS50309">
    <property type="entry name" value="DC"/>
    <property type="match status" value="1"/>
</dbReference>
<organism evidence="2 3">
    <name type="scientific">Cylicostephanus goldi</name>
    <name type="common">Nematode worm</name>
    <dbReference type="NCBI Taxonomy" id="71465"/>
    <lineage>
        <taxon>Eukaryota</taxon>
        <taxon>Metazoa</taxon>
        <taxon>Ecdysozoa</taxon>
        <taxon>Nematoda</taxon>
        <taxon>Chromadorea</taxon>
        <taxon>Rhabditida</taxon>
        <taxon>Rhabditina</taxon>
        <taxon>Rhabditomorpha</taxon>
        <taxon>Strongyloidea</taxon>
        <taxon>Strongylidae</taxon>
        <taxon>Cylicostephanus</taxon>
    </lineage>
</organism>
<dbReference type="GO" id="GO:0035556">
    <property type="term" value="P:intracellular signal transduction"/>
    <property type="evidence" value="ECO:0007669"/>
    <property type="project" value="InterPro"/>
</dbReference>
<accession>A0A3P6TLJ1</accession>
<proteinExistence type="predicted"/>